<dbReference type="GO" id="GO:0005874">
    <property type="term" value="C:microtubule"/>
    <property type="evidence" value="ECO:0007669"/>
    <property type="project" value="UniProtKB-KW"/>
</dbReference>
<dbReference type="Proteomes" id="UP001438707">
    <property type="component" value="Unassembled WGS sequence"/>
</dbReference>
<feature type="compositionally biased region" description="Polar residues" evidence="7">
    <location>
        <begin position="49"/>
        <end position="61"/>
    </location>
</feature>
<keyword evidence="3 4" id="KW-0505">Motor protein</keyword>
<dbReference type="SMART" id="SM00129">
    <property type="entry name" value="KISc"/>
    <property type="match status" value="1"/>
</dbReference>
<dbReference type="GO" id="GO:0008017">
    <property type="term" value="F:microtubule binding"/>
    <property type="evidence" value="ECO:0007669"/>
    <property type="project" value="InterPro"/>
</dbReference>
<keyword evidence="5" id="KW-0493">Microtubule</keyword>
<organism evidence="9 10">
    <name type="scientific">Apatococcus lobatus</name>
    <dbReference type="NCBI Taxonomy" id="904363"/>
    <lineage>
        <taxon>Eukaryota</taxon>
        <taxon>Viridiplantae</taxon>
        <taxon>Chlorophyta</taxon>
        <taxon>core chlorophytes</taxon>
        <taxon>Trebouxiophyceae</taxon>
        <taxon>Chlorellales</taxon>
        <taxon>Chlorellaceae</taxon>
        <taxon>Apatococcus</taxon>
    </lineage>
</organism>
<dbReference type="GO" id="GO:0005524">
    <property type="term" value="F:ATP binding"/>
    <property type="evidence" value="ECO:0007669"/>
    <property type="project" value="UniProtKB-UniRule"/>
</dbReference>
<dbReference type="InterPro" id="IPR019821">
    <property type="entry name" value="Kinesin_motor_CS"/>
</dbReference>
<comment type="caution">
    <text evidence="9">The sequence shown here is derived from an EMBL/GenBank/DDBJ whole genome shotgun (WGS) entry which is preliminary data.</text>
</comment>
<dbReference type="InterPro" id="IPR027417">
    <property type="entry name" value="P-loop_NTPase"/>
</dbReference>
<name>A0AAW1QZI9_9CHLO</name>
<keyword evidence="1 4" id="KW-0547">Nucleotide-binding</keyword>
<evidence type="ECO:0000256" key="3">
    <source>
        <dbReference type="ARBA" id="ARBA00023175"/>
    </source>
</evidence>
<dbReference type="Gene3D" id="3.40.850.10">
    <property type="entry name" value="Kinesin motor domain"/>
    <property type="match status" value="1"/>
</dbReference>
<dbReference type="EMBL" id="JALJOS010000019">
    <property type="protein sequence ID" value="KAK9826954.1"/>
    <property type="molecule type" value="Genomic_DNA"/>
</dbReference>
<evidence type="ECO:0000256" key="7">
    <source>
        <dbReference type="SAM" id="MobiDB-lite"/>
    </source>
</evidence>
<feature type="region of interest" description="Disordered" evidence="7">
    <location>
        <begin position="110"/>
        <end position="136"/>
    </location>
</feature>
<dbReference type="SUPFAM" id="SSF52540">
    <property type="entry name" value="P-loop containing nucleoside triphosphate hydrolases"/>
    <property type="match status" value="1"/>
</dbReference>
<evidence type="ECO:0000256" key="4">
    <source>
        <dbReference type="PROSITE-ProRule" id="PRU00283"/>
    </source>
</evidence>
<evidence type="ECO:0000256" key="5">
    <source>
        <dbReference type="RuleBase" id="RU000394"/>
    </source>
</evidence>
<keyword evidence="10" id="KW-1185">Reference proteome</keyword>
<dbReference type="InterPro" id="IPR036961">
    <property type="entry name" value="Kinesin_motor_dom_sf"/>
</dbReference>
<gene>
    <name evidence="9" type="ORF">WJX74_001558</name>
</gene>
<dbReference type="PANTHER" id="PTHR47972">
    <property type="entry name" value="KINESIN-LIKE PROTEIN KLP-3"/>
    <property type="match status" value="1"/>
</dbReference>
<sequence>MAALAAPSPVAVAAGHLKAIEGHLAQQVATAIANLDHLKEHKHLILKSQGGSHLNAASSPLTAGHNKENQQEQDDPQDLQSKLAALERAMVDRDLLLLRQNEDIASLEDQLARAQRGDSSRNGSLVEQGPTEPDLIPAVNVPVNQDAPMPSSAELARDQIMLLRKALQKSQDDTRQAENSRIESEAALQSVVKELQSELTEQQQMWWRLEADCRNLSTLLAQANHEKRMLINQLLDLKGSIRVICRIRPLMSSDALTAATSSSSILEIPTPDTLILAPDRTERTLYDFDRVIGPSEGQEEVFNEARSLVDSVVEGYNVCMLFFGPTGSGKTYTMSGRPGDLGMAANALSHLFRVAKEVDSKQQVRLSASMLEIYNEQINDLLLAQNQQAPKLDIKESSAGVEVPGLTIKPMAGMQEAEAIMQRGKAARASSGPEGATRSHLVLTIYVTCTHRSTEASSTGKLHLVDLAGSERIAKGAASAERTKEAQAIHKSLTALGDVMQALQQKSSHVPFRNSKLTRLLEDSVGFNSRTMVVLTCSPAAEDAAETRSTLEFGLKARKTETLSRQGSTSPKRHFLKALRSTNE</sequence>
<dbReference type="PROSITE" id="PS50067">
    <property type="entry name" value="KINESIN_MOTOR_2"/>
    <property type="match status" value="1"/>
</dbReference>
<evidence type="ECO:0000256" key="1">
    <source>
        <dbReference type="ARBA" id="ARBA00022741"/>
    </source>
</evidence>
<dbReference type="InterPro" id="IPR027640">
    <property type="entry name" value="Kinesin-like_fam"/>
</dbReference>
<proteinExistence type="inferred from homology"/>
<feature type="binding site" evidence="4">
    <location>
        <begin position="324"/>
        <end position="331"/>
    </location>
    <ligand>
        <name>ATP</name>
        <dbReference type="ChEBI" id="CHEBI:30616"/>
    </ligand>
</feature>
<protein>
    <recommendedName>
        <fullName evidence="5">Kinesin-like protein</fullName>
    </recommendedName>
</protein>
<feature type="coiled-coil region" evidence="6">
    <location>
        <begin position="153"/>
        <end position="205"/>
    </location>
</feature>
<evidence type="ECO:0000256" key="2">
    <source>
        <dbReference type="ARBA" id="ARBA00022840"/>
    </source>
</evidence>
<feature type="region of interest" description="Disordered" evidence="7">
    <location>
        <begin position="560"/>
        <end position="584"/>
    </location>
</feature>
<evidence type="ECO:0000259" key="8">
    <source>
        <dbReference type="PROSITE" id="PS50067"/>
    </source>
</evidence>
<dbReference type="PROSITE" id="PS00411">
    <property type="entry name" value="KINESIN_MOTOR_1"/>
    <property type="match status" value="1"/>
</dbReference>
<dbReference type="InterPro" id="IPR001752">
    <property type="entry name" value="Kinesin_motor_dom"/>
</dbReference>
<feature type="domain" description="Kinesin motor" evidence="8">
    <location>
        <begin position="240"/>
        <end position="560"/>
    </location>
</feature>
<feature type="region of interest" description="Disordered" evidence="7">
    <location>
        <begin position="49"/>
        <end position="79"/>
    </location>
</feature>
<accession>A0AAW1QZI9</accession>
<reference evidence="9 10" key="1">
    <citation type="journal article" date="2024" name="Nat. Commun.">
        <title>Phylogenomics reveals the evolutionary origins of lichenization in chlorophyte algae.</title>
        <authorList>
            <person name="Puginier C."/>
            <person name="Libourel C."/>
            <person name="Otte J."/>
            <person name="Skaloud P."/>
            <person name="Haon M."/>
            <person name="Grisel S."/>
            <person name="Petersen M."/>
            <person name="Berrin J.G."/>
            <person name="Delaux P.M."/>
            <person name="Dal Grande F."/>
            <person name="Keller J."/>
        </authorList>
    </citation>
    <scope>NUCLEOTIDE SEQUENCE [LARGE SCALE GENOMIC DNA]</scope>
    <source>
        <strain evidence="9 10">SAG 2145</strain>
    </source>
</reference>
<keyword evidence="6" id="KW-0175">Coiled coil</keyword>
<evidence type="ECO:0000313" key="9">
    <source>
        <dbReference type="EMBL" id="KAK9826954.1"/>
    </source>
</evidence>
<keyword evidence="2 4" id="KW-0067">ATP-binding</keyword>
<dbReference type="AlphaFoldDB" id="A0AAW1QZI9"/>
<dbReference type="GO" id="GO:0003777">
    <property type="term" value="F:microtubule motor activity"/>
    <property type="evidence" value="ECO:0007669"/>
    <property type="project" value="InterPro"/>
</dbReference>
<comment type="similarity">
    <text evidence="4 5">Belongs to the TRAFAC class myosin-kinesin ATPase superfamily. Kinesin family.</text>
</comment>
<evidence type="ECO:0000313" key="10">
    <source>
        <dbReference type="Proteomes" id="UP001438707"/>
    </source>
</evidence>
<evidence type="ECO:0000256" key="6">
    <source>
        <dbReference type="SAM" id="Coils"/>
    </source>
</evidence>
<dbReference type="Pfam" id="PF00225">
    <property type="entry name" value="Kinesin"/>
    <property type="match status" value="1"/>
</dbReference>
<dbReference type="PANTHER" id="PTHR47972:SF28">
    <property type="entry name" value="KINESIN-LIKE PROTEIN KLP-3"/>
    <property type="match status" value="1"/>
</dbReference>
<dbReference type="PRINTS" id="PR00380">
    <property type="entry name" value="KINESINHEAVY"/>
</dbReference>
<dbReference type="GO" id="GO:0007018">
    <property type="term" value="P:microtubule-based movement"/>
    <property type="evidence" value="ECO:0007669"/>
    <property type="project" value="InterPro"/>
</dbReference>